<reference evidence="2" key="1">
    <citation type="submission" date="2022-11" db="UniProtKB">
        <authorList>
            <consortium name="WormBaseParasite"/>
        </authorList>
    </citation>
    <scope>IDENTIFICATION</scope>
</reference>
<protein>
    <submittedName>
        <fullName evidence="2">Uncharacterized protein</fullName>
    </submittedName>
</protein>
<dbReference type="WBParaSite" id="nRc.2.0.1.t16037-RA">
    <property type="protein sequence ID" value="nRc.2.0.1.t16037-RA"/>
    <property type="gene ID" value="nRc.2.0.1.g16037"/>
</dbReference>
<name>A0A915IPX0_ROMCU</name>
<proteinExistence type="predicted"/>
<accession>A0A915IPX0</accession>
<organism evidence="1 2">
    <name type="scientific">Romanomermis culicivorax</name>
    <name type="common">Nematode worm</name>
    <dbReference type="NCBI Taxonomy" id="13658"/>
    <lineage>
        <taxon>Eukaryota</taxon>
        <taxon>Metazoa</taxon>
        <taxon>Ecdysozoa</taxon>
        <taxon>Nematoda</taxon>
        <taxon>Enoplea</taxon>
        <taxon>Dorylaimia</taxon>
        <taxon>Mermithida</taxon>
        <taxon>Mermithoidea</taxon>
        <taxon>Mermithidae</taxon>
        <taxon>Romanomermis</taxon>
    </lineage>
</organism>
<evidence type="ECO:0000313" key="2">
    <source>
        <dbReference type="WBParaSite" id="nRc.2.0.1.t16037-RA"/>
    </source>
</evidence>
<dbReference type="AlphaFoldDB" id="A0A915IPX0"/>
<evidence type="ECO:0000313" key="1">
    <source>
        <dbReference type="Proteomes" id="UP000887565"/>
    </source>
</evidence>
<dbReference type="Proteomes" id="UP000887565">
    <property type="component" value="Unplaced"/>
</dbReference>
<sequence length="102" mass="12085">MLFLGVAAITLVIIFFITIIFWRCSSSPNTNWAVYEFYKNLPWLLCSDVILRARDYKYLCYRVWKRKNDVTKIIGLEKVRLLVYTVVAHKQSTSCVNAETWR</sequence>
<keyword evidence="1" id="KW-1185">Reference proteome</keyword>